<gene>
    <name evidence="1" type="ORF">FDP41_006582</name>
</gene>
<dbReference type="AlphaFoldDB" id="A0A6A5BKL4"/>
<sequence>MIKQQHNKGIESSFFICKVQLSTKEDLRKFVNVDNGFKTKDGRVVVKQFISSIDNISAKIAKSNEKFPSSLVTIPNWKIIETVTTKSTISDDKRQTNIEQTKPQTKNPDRIQLLENRLSQMERTLECRFSRIDQALQVLTNYLVVLDLLHLNQTVPSQNVNRFSHSSIRIPTNGFGVPVPQ</sequence>
<dbReference type="VEuPathDB" id="AmoebaDB:NF0058470"/>
<evidence type="ECO:0000313" key="2">
    <source>
        <dbReference type="Proteomes" id="UP000444721"/>
    </source>
</evidence>
<dbReference type="EMBL" id="VFQX01000052">
    <property type="protein sequence ID" value="KAF0974550.1"/>
    <property type="molecule type" value="Genomic_DNA"/>
</dbReference>
<dbReference type="RefSeq" id="XP_044559263.1">
    <property type="nucleotide sequence ID" value="XM_044710233.1"/>
</dbReference>
<name>A0A6A5BKL4_NAEFO</name>
<reference evidence="1 2" key="1">
    <citation type="journal article" date="2019" name="Sci. Rep.">
        <title>Nanopore sequencing improves the draft genome of the human pathogenic amoeba Naegleria fowleri.</title>
        <authorList>
            <person name="Liechti N."/>
            <person name="Schurch N."/>
            <person name="Bruggmann R."/>
            <person name="Wittwer M."/>
        </authorList>
    </citation>
    <scope>NUCLEOTIDE SEQUENCE [LARGE SCALE GENOMIC DNA]</scope>
    <source>
        <strain evidence="1 2">ATCC 30894</strain>
    </source>
</reference>
<dbReference type="VEuPathDB" id="AmoebaDB:NfTy_088850"/>
<dbReference type="VEuPathDB" id="AmoebaDB:FDP41_006582"/>
<dbReference type="Proteomes" id="UP000444721">
    <property type="component" value="Unassembled WGS sequence"/>
</dbReference>
<keyword evidence="2" id="KW-1185">Reference proteome</keyword>
<dbReference type="GeneID" id="68113800"/>
<accession>A0A6A5BKL4</accession>
<protein>
    <submittedName>
        <fullName evidence="1">Uncharacterized protein</fullName>
    </submittedName>
</protein>
<comment type="caution">
    <text evidence="1">The sequence shown here is derived from an EMBL/GenBank/DDBJ whole genome shotgun (WGS) entry which is preliminary data.</text>
</comment>
<organism evidence="1 2">
    <name type="scientific">Naegleria fowleri</name>
    <name type="common">Brain eating amoeba</name>
    <dbReference type="NCBI Taxonomy" id="5763"/>
    <lineage>
        <taxon>Eukaryota</taxon>
        <taxon>Discoba</taxon>
        <taxon>Heterolobosea</taxon>
        <taxon>Tetramitia</taxon>
        <taxon>Eutetramitia</taxon>
        <taxon>Vahlkampfiidae</taxon>
        <taxon>Naegleria</taxon>
    </lineage>
</organism>
<proteinExistence type="predicted"/>
<evidence type="ECO:0000313" key="1">
    <source>
        <dbReference type="EMBL" id="KAF0974550.1"/>
    </source>
</evidence>